<evidence type="ECO:0000259" key="6">
    <source>
        <dbReference type="Pfam" id="PF05175"/>
    </source>
</evidence>
<evidence type="ECO:0000313" key="9">
    <source>
        <dbReference type="Proteomes" id="UP000593890"/>
    </source>
</evidence>
<dbReference type="InterPro" id="IPR040758">
    <property type="entry name" value="PrmC_N"/>
</dbReference>
<feature type="domain" description="Methyltransferase small" evidence="6">
    <location>
        <begin position="108"/>
        <end position="196"/>
    </location>
</feature>
<dbReference type="InterPro" id="IPR029063">
    <property type="entry name" value="SAM-dependent_MTases_sf"/>
</dbReference>
<dbReference type="AlphaFoldDB" id="A0A7I8CYP1"/>
<proteinExistence type="inferred from homology"/>
<dbReference type="Proteomes" id="UP000593890">
    <property type="component" value="Chromosome"/>
</dbReference>
<comment type="function">
    <text evidence="5">Methylates the class 1 translation termination release factors RF1/PrfA and RF2/PrfB on the glutamine residue of the universally conserved GGQ motif.</text>
</comment>
<protein>
    <recommendedName>
        <fullName evidence="5">Release factor glutamine methyltransferase</fullName>
        <shortName evidence="5">RF MTase</shortName>
        <ecNumber evidence="5">2.1.1.297</ecNumber>
    </recommendedName>
    <alternativeName>
        <fullName evidence="5">N5-glutamine methyltransferase PrmC</fullName>
    </alternativeName>
    <alternativeName>
        <fullName evidence="5">Protein-(glutamine-N5) MTase PrmC</fullName>
    </alternativeName>
    <alternativeName>
        <fullName evidence="5">Protein-glutamine N-methyltransferase PrmC</fullName>
    </alternativeName>
</protein>
<feature type="domain" description="Release factor glutamine methyltransferase N-terminal" evidence="7">
    <location>
        <begin position="7"/>
        <end position="77"/>
    </location>
</feature>
<feature type="binding site" evidence="5">
    <location>
        <position position="145"/>
    </location>
    <ligand>
        <name>S-adenosyl-L-methionine</name>
        <dbReference type="ChEBI" id="CHEBI:59789"/>
    </ligand>
</feature>
<evidence type="ECO:0000256" key="1">
    <source>
        <dbReference type="ARBA" id="ARBA00022603"/>
    </source>
</evidence>
<dbReference type="CDD" id="cd02440">
    <property type="entry name" value="AdoMet_MTases"/>
    <property type="match status" value="1"/>
</dbReference>
<sequence length="289" mass="31686">MSVTFEQVYQKAKQRLTEAGCESPAFDVIQLMDAVFHIGREQLTVRGKEEVPEKDVERFVHLVKRRAAGYPLQYLVGGWEFMGLPFQVGEGVLIPRADTEVLCEKALEFLTGKESPQVLDLCSGSGALAVSIAKFCPDAQVTALEKSTDAIEYLIQNARQNGVQVKVVEGDMLLPPPELGQFDVIVCNPPYIPSYELETLPTELSYEPAMALDGGGDGLVFYRSLLQNWLGLLKQGGLLAVEIGSEQGSSVRDLFCRHGLSEVKVYQDLAGLDRVVLGVFGCNEPMNTV</sequence>
<keyword evidence="9" id="KW-1185">Reference proteome</keyword>
<feature type="binding site" evidence="5">
    <location>
        <begin position="188"/>
        <end position="191"/>
    </location>
    <ligand>
        <name>substrate</name>
    </ligand>
</feature>
<dbReference type="EMBL" id="AP023321">
    <property type="protein sequence ID" value="BCI59506.1"/>
    <property type="molecule type" value="Genomic_DNA"/>
</dbReference>
<dbReference type="EC" id="2.1.1.297" evidence="5"/>
<dbReference type="RefSeq" id="WP_090263997.1">
    <property type="nucleotide sequence ID" value="NZ_AP023321.1"/>
</dbReference>
<dbReference type="PANTHER" id="PTHR18895">
    <property type="entry name" value="HEMK METHYLTRANSFERASE"/>
    <property type="match status" value="1"/>
</dbReference>
<dbReference type="SUPFAM" id="SSF53335">
    <property type="entry name" value="S-adenosyl-L-methionine-dependent methyltransferases"/>
    <property type="match status" value="1"/>
</dbReference>
<comment type="caution">
    <text evidence="5">Lacks conserved residue(s) required for the propagation of feature annotation.</text>
</comment>
<comment type="catalytic activity">
    <reaction evidence="4 5">
        <text>L-glutaminyl-[peptide chain release factor] + S-adenosyl-L-methionine = N(5)-methyl-L-glutaminyl-[peptide chain release factor] + S-adenosyl-L-homocysteine + H(+)</text>
        <dbReference type="Rhea" id="RHEA:42896"/>
        <dbReference type="Rhea" id="RHEA-COMP:10271"/>
        <dbReference type="Rhea" id="RHEA-COMP:10272"/>
        <dbReference type="ChEBI" id="CHEBI:15378"/>
        <dbReference type="ChEBI" id="CHEBI:30011"/>
        <dbReference type="ChEBI" id="CHEBI:57856"/>
        <dbReference type="ChEBI" id="CHEBI:59789"/>
        <dbReference type="ChEBI" id="CHEBI:61891"/>
        <dbReference type="EC" id="2.1.1.297"/>
    </reaction>
</comment>
<dbReference type="PROSITE" id="PS00092">
    <property type="entry name" value="N6_MTASE"/>
    <property type="match status" value="1"/>
</dbReference>
<dbReference type="GO" id="GO:0102559">
    <property type="term" value="F:peptide chain release factor N(5)-glutamine methyltransferase activity"/>
    <property type="evidence" value="ECO:0007669"/>
    <property type="project" value="UniProtKB-EC"/>
</dbReference>
<dbReference type="InterPro" id="IPR050320">
    <property type="entry name" value="N5-glutamine_MTase"/>
</dbReference>
<evidence type="ECO:0000256" key="4">
    <source>
        <dbReference type="ARBA" id="ARBA00048391"/>
    </source>
</evidence>
<comment type="similarity">
    <text evidence="5">Belongs to the protein N5-glutamine methyltransferase family. PrmC subfamily.</text>
</comment>
<dbReference type="HAMAP" id="MF_02126">
    <property type="entry name" value="RF_methyltr_PrmC"/>
    <property type="match status" value="1"/>
</dbReference>
<dbReference type="Pfam" id="PF05175">
    <property type="entry name" value="MTS"/>
    <property type="match status" value="1"/>
</dbReference>
<accession>A0A7I8CYP1</accession>
<gene>
    <name evidence="5 8" type="primary">prmC</name>
    <name evidence="8" type="ORF">C12CBH8_01450</name>
</gene>
<dbReference type="GO" id="GO:0003676">
    <property type="term" value="F:nucleic acid binding"/>
    <property type="evidence" value="ECO:0007669"/>
    <property type="project" value="InterPro"/>
</dbReference>
<dbReference type="Gene3D" id="3.40.50.150">
    <property type="entry name" value="Vaccinia Virus protein VP39"/>
    <property type="match status" value="1"/>
</dbReference>
<keyword evidence="2 5" id="KW-0808">Transferase</keyword>
<evidence type="ECO:0000256" key="3">
    <source>
        <dbReference type="ARBA" id="ARBA00022691"/>
    </source>
</evidence>
<keyword evidence="3 5" id="KW-0949">S-adenosyl-L-methionine</keyword>
<dbReference type="Pfam" id="PF17827">
    <property type="entry name" value="PrmC_N"/>
    <property type="match status" value="1"/>
</dbReference>
<dbReference type="PANTHER" id="PTHR18895:SF74">
    <property type="entry name" value="MTRF1L RELEASE FACTOR GLUTAMINE METHYLTRANSFERASE"/>
    <property type="match status" value="1"/>
</dbReference>
<feature type="binding site" evidence="5">
    <location>
        <position position="188"/>
    </location>
    <ligand>
        <name>S-adenosyl-L-methionine</name>
        <dbReference type="ChEBI" id="CHEBI:59789"/>
    </ligand>
</feature>
<organism evidence="8 9">
    <name type="scientific">Solibaculum mannosilyticum</name>
    <dbReference type="NCBI Taxonomy" id="2780922"/>
    <lineage>
        <taxon>Bacteria</taxon>
        <taxon>Bacillati</taxon>
        <taxon>Bacillota</taxon>
        <taxon>Clostridia</taxon>
        <taxon>Eubacteriales</taxon>
        <taxon>Oscillospiraceae</taxon>
        <taxon>Solibaculum</taxon>
    </lineage>
</organism>
<dbReference type="GO" id="GO:0032259">
    <property type="term" value="P:methylation"/>
    <property type="evidence" value="ECO:0007669"/>
    <property type="project" value="UniProtKB-KW"/>
</dbReference>
<name>A0A7I8CYP1_9FIRM</name>
<dbReference type="NCBIfam" id="TIGR03534">
    <property type="entry name" value="RF_mod_PrmC"/>
    <property type="match status" value="1"/>
</dbReference>
<dbReference type="InterPro" id="IPR019874">
    <property type="entry name" value="RF_methyltr_PrmC"/>
</dbReference>
<dbReference type="NCBIfam" id="TIGR00536">
    <property type="entry name" value="hemK_fam"/>
    <property type="match status" value="1"/>
</dbReference>
<reference evidence="9" key="1">
    <citation type="submission" date="2020-07" db="EMBL/GenBank/DDBJ databases">
        <title>Complete genome sequencing of Clostridia bacterium strain 12CBH8.</title>
        <authorList>
            <person name="Sakamoto M."/>
            <person name="Murakami T."/>
            <person name="Mori H."/>
        </authorList>
    </citation>
    <scope>NUCLEOTIDE SEQUENCE [LARGE SCALE GENOMIC DNA]</scope>
    <source>
        <strain evidence="9">12CBH8</strain>
    </source>
</reference>
<dbReference type="Gene3D" id="1.10.8.10">
    <property type="entry name" value="DNA helicase RuvA subunit, C-terminal domain"/>
    <property type="match status" value="1"/>
</dbReference>
<dbReference type="InterPro" id="IPR007848">
    <property type="entry name" value="Small_mtfrase_dom"/>
</dbReference>
<evidence type="ECO:0000313" key="8">
    <source>
        <dbReference type="EMBL" id="BCI59506.1"/>
    </source>
</evidence>
<dbReference type="InterPro" id="IPR004556">
    <property type="entry name" value="HemK-like"/>
</dbReference>
<dbReference type="InterPro" id="IPR002052">
    <property type="entry name" value="DNA_methylase_N6_adenine_CS"/>
</dbReference>
<dbReference type="KEGG" id="sman:C12CBH8_01450"/>
<evidence type="ECO:0000256" key="5">
    <source>
        <dbReference type="HAMAP-Rule" id="MF_02126"/>
    </source>
</evidence>
<evidence type="ECO:0000259" key="7">
    <source>
        <dbReference type="Pfam" id="PF17827"/>
    </source>
</evidence>
<keyword evidence="1 5" id="KW-0489">Methyltransferase</keyword>
<evidence type="ECO:0000256" key="2">
    <source>
        <dbReference type="ARBA" id="ARBA00022679"/>
    </source>
</evidence>